<evidence type="ECO:0000256" key="2">
    <source>
        <dbReference type="ARBA" id="ARBA00023163"/>
    </source>
</evidence>
<dbReference type="SUPFAM" id="SSF46689">
    <property type="entry name" value="Homeodomain-like"/>
    <property type="match status" value="2"/>
</dbReference>
<dbReference type="InterPro" id="IPR029062">
    <property type="entry name" value="Class_I_gatase-like"/>
</dbReference>
<protein>
    <submittedName>
        <fullName evidence="5">Helix-turn-helix domain-containing protein</fullName>
    </submittedName>
</protein>
<evidence type="ECO:0000256" key="1">
    <source>
        <dbReference type="ARBA" id="ARBA00023015"/>
    </source>
</evidence>
<dbReference type="PANTHER" id="PTHR43130">
    <property type="entry name" value="ARAC-FAMILY TRANSCRIPTIONAL REGULATOR"/>
    <property type="match status" value="1"/>
</dbReference>
<comment type="caution">
    <text evidence="5">The sequence shown here is derived from an EMBL/GenBank/DDBJ whole genome shotgun (WGS) entry which is preliminary data.</text>
</comment>
<keyword evidence="1" id="KW-0805">Transcription regulation</keyword>
<feature type="transmembrane region" description="Helical" evidence="3">
    <location>
        <begin position="98"/>
        <end position="116"/>
    </location>
</feature>
<proteinExistence type="predicted"/>
<dbReference type="Pfam" id="PF01965">
    <property type="entry name" value="DJ-1_PfpI"/>
    <property type="match status" value="1"/>
</dbReference>
<accession>A0A849AKW7</accession>
<dbReference type="SMART" id="SM00342">
    <property type="entry name" value="HTH_ARAC"/>
    <property type="match status" value="1"/>
</dbReference>
<sequence>MRQKVAVLLQPGSTMFETGIPGEALGYDWGEGALYDVQVHAETAVALAGGVVVQPTAPLDEAVEAHTLIVPSTGDLTGPFDPQVLELLRLAHARGKRVVSICTGAFVLAAAGLLAHRSATTHWRRCGLLRSMYPDTLVLPDKLYVDDGVITGAGSTAGIDLCLYLIRQDHGISAANAVARRLVVSAYRDGGQAQFAGPEPLHSDADWLANLSAWVHDRIEVSIGVKDLARAAGMSTRTLNRRFENEVGASPGRWLNGLRTDHARRLLESTAIPVDVISARCGYASATTFRAAFRRVVGSSPSHYRRERRHSPAAGPA</sequence>
<dbReference type="CDD" id="cd03137">
    <property type="entry name" value="GATase1_AraC_1"/>
    <property type="match status" value="1"/>
</dbReference>
<gene>
    <name evidence="5" type="ORF">HJ588_17250</name>
</gene>
<keyword evidence="3" id="KW-0812">Transmembrane</keyword>
<dbReference type="InterPro" id="IPR002818">
    <property type="entry name" value="DJ-1/PfpI"/>
</dbReference>
<evidence type="ECO:0000313" key="6">
    <source>
        <dbReference type="Proteomes" id="UP000557772"/>
    </source>
</evidence>
<dbReference type="Gene3D" id="1.10.10.60">
    <property type="entry name" value="Homeodomain-like"/>
    <property type="match status" value="1"/>
</dbReference>
<dbReference type="InterPro" id="IPR052158">
    <property type="entry name" value="INH-QAR"/>
</dbReference>
<feature type="domain" description="HTH araC/xylS-type" evidence="4">
    <location>
        <begin position="209"/>
        <end position="307"/>
    </location>
</feature>
<name>A0A849AKW7_9MICO</name>
<reference evidence="5 6" key="1">
    <citation type="submission" date="2020-05" db="EMBL/GenBank/DDBJ databases">
        <title>Flexivirga sp. ID2601S isolated from air conditioner.</title>
        <authorList>
            <person name="Kim D.H."/>
        </authorList>
    </citation>
    <scope>NUCLEOTIDE SEQUENCE [LARGE SCALE GENOMIC DNA]</scope>
    <source>
        <strain evidence="5 6">ID2601S</strain>
    </source>
</reference>
<dbReference type="GO" id="GO:0003700">
    <property type="term" value="F:DNA-binding transcription factor activity"/>
    <property type="evidence" value="ECO:0007669"/>
    <property type="project" value="InterPro"/>
</dbReference>
<dbReference type="InterPro" id="IPR009057">
    <property type="entry name" value="Homeodomain-like_sf"/>
</dbReference>
<dbReference type="Gene3D" id="3.40.50.880">
    <property type="match status" value="1"/>
</dbReference>
<dbReference type="Proteomes" id="UP000557772">
    <property type="component" value="Unassembled WGS sequence"/>
</dbReference>
<keyword evidence="2" id="KW-0804">Transcription</keyword>
<dbReference type="AlphaFoldDB" id="A0A849AKW7"/>
<keyword evidence="3" id="KW-1133">Transmembrane helix</keyword>
<dbReference type="RefSeq" id="WP_171157914.1">
    <property type="nucleotide sequence ID" value="NZ_JABENB010000003.1"/>
</dbReference>
<dbReference type="PROSITE" id="PS01124">
    <property type="entry name" value="HTH_ARAC_FAMILY_2"/>
    <property type="match status" value="1"/>
</dbReference>
<keyword evidence="3" id="KW-0472">Membrane</keyword>
<evidence type="ECO:0000313" key="5">
    <source>
        <dbReference type="EMBL" id="NNG41009.1"/>
    </source>
</evidence>
<keyword evidence="6" id="KW-1185">Reference proteome</keyword>
<evidence type="ECO:0000259" key="4">
    <source>
        <dbReference type="PROSITE" id="PS01124"/>
    </source>
</evidence>
<dbReference type="SUPFAM" id="SSF52317">
    <property type="entry name" value="Class I glutamine amidotransferase-like"/>
    <property type="match status" value="1"/>
</dbReference>
<organism evidence="5 6">
    <name type="scientific">Flexivirga aerilata</name>
    <dbReference type="NCBI Taxonomy" id="1656889"/>
    <lineage>
        <taxon>Bacteria</taxon>
        <taxon>Bacillati</taxon>
        <taxon>Actinomycetota</taxon>
        <taxon>Actinomycetes</taxon>
        <taxon>Micrococcales</taxon>
        <taxon>Dermacoccaceae</taxon>
        <taxon>Flexivirga</taxon>
    </lineage>
</organism>
<dbReference type="Pfam" id="PF12833">
    <property type="entry name" value="HTH_18"/>
    <property type="match status" value="1"/>
</dbReference>
<evidence type="ECO:0000256" key="3">
    <source>
        <dbReference type="SAM" id="Phobius"/>
    </source>
</evidence>
<dbReference type="InterPro" id="IPR018060">
    <property type="entry name" value="HTH_AraC"/>
</dbReference>
<dbReference type="PANTHER" id="PTHR43130:SF3">
    <property type="entry name" value="HTH-TYPE TRANSCRIPTIONAL REGULATOR RV1931C"/>
    <property type="match status" value="1"/>
</dbReference>
<dbReference type="EMBL" id="JABENB010000003">
    <property type="protein sequence ID" value="NNG41009.1"/>
    <property type="molecule type" value="Genomic_DNA"/>
</dbReference>
<dbReference type="GO" id="GO:0043565">
    <property type="term" value="F:sequence-specific DNA binding"/>
    <property type="evidence" value="ECO:0007669"/>
    <property type="project" value="InterPro"/>
</dbReference>